<dbReference type="STRING" id="838561.P344_02265"/>
<dbReference type="RefSeq" id="WP_025317188.1">
    <property type="nucleotide sequence ID" value="NZ_CP002082.1"/>
</dbReference>
<dbReference type="Proteomes" id="UP000019260">
    <property type="component" value="Chromosome"/>
</dbReference>
<accession>W0GKN2</accession>
<keyword evidence="4" id="KW-1185">Reference proteome</keyword>
<dbReference type="eggNOG" id="ENOG5033ZHA">
    <property type="taxonomic scope" value="Bacteria"/>
</dbReference>
<dbReference type="NCBIfam" id="NF045892">
    <property type="entry name" value="ICE_Mbov_0399"/>
    <property type="match status" value="1"/>
</dbReference>
<keyword evidence="2" id="KW-1133">Transmembrane helix</keyword>
<feature type="region of interest" description="Disordered" evidence="1">
    <location>
        <begin position="455"/>
        <end position="480"/>
    </location>
</feature>
<name>W0GKN2_9MOLU</name>
<feature type="transmembrane region" description="Helical" evidence="2">
    <location>
        <begin position="922"/>
        <end position="945"/>
    </location>
</feature>
<dbReference type="KEGG" id="smia:P344_02265"/>
<gene>
    <name evidence="3" type="ORF">P344_02265</name>
</gene>
<dbReference type="HOGENOM" id="CLU_309251_0_0_14"/>
<protein>
    <submittedName>
        <fullName evidence="3">Uncharacterized protein</fullName>
    </submittedName>
</protein>
<dbReference type="KEGG" id="smir:SMM_0380"/>
<dbReference type="EMBL" id="CP006720">
    <property type="protein sequence ID" value="AHI57801.1"/>
    <property type="molecule type" value="Genomic_DNA"/>
</dbReference>
<dbReference type="PATRIC" id="fig|838561.3.peg.434"/>
<evidence type="ECO:0000313" key="4">
    <source>
        <dbReference type="Proteomes" id="UP000019260"/>
    </source>
</evidence>
<evidence type="ECO:0000313" key="3">
    <source>
        <dbReference type="EMBL" id="AHI57801.1"/>
    </source>
</evidence>
<feature type="compositionally biased region" description="Pro residues" evidence="1">
    <location>
        <begin position="890"/>
        <end position="908"/>
    </location>
</feature>
<keyword evidence="2" id="KW-0812">Transmembrane</keyword>
<keyword evidence="2" id="KW-0472">Membrane</keyword>
<dbReference type="OrthoDB" id="400200at2"/>
<sequence length="959" mass="107907">MKSKYFLSLLGFVVLTSTTPSFFPRSALHDYQNQIPDNSLGTKVGASPNPFHLNIQSTINSPNITSHTNGPGAWGDHTSSSDQIKFLKWDDYETTWDKFVTYYPKITFSLYSSLGGGWLSPSVVQNYDVQTSDLSYQDSASYNISYNKEILHLAEVDGKTTVTLIKDGSYLYLKLTAYTGAMWSGHDADAQIQVYNATINSSFSLDNFKNKIAKALSAQITLDSDFSGSLEDANNIPNETNKLDAILQNTMGYEYNNWKGFMQQYAFSDQTKTATTTIKFIYPLDKKQQVWTFQTPISISLTPAYWEKQMANRLNFFPGKVVDPNDPTKLIDDTPTIISATDKNPKTLIYHTTISTEFDAKLDANNKPVELMTVNGQAVPVLDNKFTMTLTDGRTVIPPSEPKSKGAEPTSNVYNISLIRKSDPGAQYNVKVVIDNLVPTLQLKWYAWNPKNHSDQNTLITPTLPDGKPNPKYDPEINPKTGTKTQIIWVKRKSDYAFALDPLDNQGQFIKNKADFDEGFISEGSVSGMGVKENFDPTKVKTIEREGVDKNNQLEPFANPSESQKKCQISNQDLYWSNPGLWHYIITTEDNQKYEKFVNIGPTFENKYPRFLDTLPDNIAVDFWTTIHGLHLKNYLMTYYNFDSKAIQNLSFEQTVAYWKEYVSNTTTQRIPPDPYPHNFTDLSSIAELAGSVKMNATNIETAKTTIVSEIEERLKKYKLVYNTDYAIYVNGQILSECNEELKPLFNYGSDGWAWLTIDVRALPTSTLAINHQLMKVGNNKKYDPTKSTNISKIKFSDQTFDFTKQNPADLKKWILGYINNVLKDGKYQIVYQTDYVVKPLDDKSLTEFINNSHPDALGKTHLTIIIQAVDTSLTAVGSTSFDLINDPNATPPGPPPTPIPTPTPTPFPDNPGSWISKSSNLAWFLPLIIGTSTIVIVTIIYVKYKRKKGIGGKRAIKN</sequence>
<evidence type="ECO:0000256" key="2">
    <source>
        <dbReference type="SAM" id="Phobius"/>
    </source>
</evidence>
<proteinExistence type="predicted"/>
<dbReference type="AlphaFoldDB" id="W0GKN2"/>
<feature type="region of interest" description="Disordered" evidence="1">
    <location>
        <begin position="886"/>
        <end position="908"/>
    </location>
</feature>
<evidence type="ECO:0000256" key="1">
    <source>
        <dbReference type="SAM" id="MobiDB-lite"/>
    </source>
</evidence>
<reference evidence="3 4" key="1">
    <citation type="submission" date="2013-09" db="EMBL/GenBank/DDBJ databases">
        <title>Complete genome sequence of Spiroplasma mirum suckling mouse cataract agent.</title>
        <authorList>
            <person name="Landry C.A."/>
            <person name="Bastian F.O."/>
            <person name="Thune R.L."/>
        </authorList>
    </citation>
    <scope>NUCLEOTIDE SEQUENCE [LARGE SCALE GENOMIC DNA]</scope>
    <source>
        <strain evidence="3 4">SMCA</strain>
    </source>
</reference>
<organism evidence="3 4">
    <name type="scientific">Spiroplasma mirum ATCC 29335</name>
    <dbReference type="NCBI Taxonomy" id="838561"/>
    <lineage>
        <taxon>Bacteria</taxon>
        <taxon>Bacillati</taxon>
        <taxon>Mycoplasmatota</taxon>
        <taxon>Mollicutes</taxon>
        <taxon>Entomoplasmatales</taxon>
        <taxon>Spiroplasmataceae</taxon>
        <taxon>Spiroplasma</taxon>
    </lineage>
</organism>